<gene>
    <name evidence="3" type="ORF">CSV86_018095</name>
</gene>
<evidence type="ECO:0000313" key="3">
    <source>
        <dbReference type="EMBL" id="NNJ16976.1"/>
    </source>
</evidence>
<accession>A0A7K4EH25</accession>
<dbReference type="CDD" id="cd13589">
    <property type="entry name" value="PBP2_polyamine_RpCGA009"/>
    <property type="match status" value="1"/>
</dbReference>
<dbReference type="PANTHER" id="PTHR30222:SF2">
    <property type="entry name" value="ABC TRANSPORTER SUBSTRATE-BINDING PROTEIN"/>
    <property type="match status" value="1"/>
</dbReference>
<reference evidence="3 4" key="1">
    <citation type="journal article" date="2013" name="Genome Announc.">
        <title>Genome Sequence of Naphthalene-Degrading Soil Bacterium Pseudomonas putida CSV86.</title>
        <authorList>
            <person name="Phale P.S."/>
            <person name="Paliwal V."/>
            <person name="Raju S.C."/>
            <person name="Modak A."/>
            <person name="Purohit H.J."/>
        </authorList>
    </citation>
    <scope>NUCLEOTIDE SEQUENCE [LARGE SCALE GENOMIC DNA]</scope>
    <source>
        <strain evidence="3 4">CSV86</strain>
    </source>
</reference>
<keyword evidence="1 2" id="KW-0732">Signal</keyword>
<dbReference type="AlphaFoldDB" id="A0A7K4EH25"/>
<name>A0A7K4EH25_9PSED</name>
<protein>
    <submittedName>
        <fullName evidence="3">ABC transporter substrate-binding protein</fullName>
    </submittedName>
</protein>
<feature type="chain" id="PRO_5029690365" evidence="2">
    <location>
        <begin position="28"/>
        <end position="344"/>
    </location>
</feature>
<dbReference type="Gene3D" id="3.40.190.10">
    <property type="entry name" value="Periplasmic binding protein-like II"/>
    <property type="match status" value="2"/>
</dbReference>
<proteinExistence type="predicted"/>
<dbReference type="PROSITE" id="PS51257">
    <property type="entry name" value="PROKAR_LIPOPROTEIN"/>
    <property type="match status" value="1"/>
</dbReference>
<sequence>MSGFKRKTLHTAVVAALALAASCTALADSLTFSGWGGALQDAERKAYLEPAAKALGVTIKEDNMDGLAAVRAQVMSGKPKWDVVELGSTECAQAQQEGLVEPLDYSVIDATHVDKSVVSSHWIASHAYATVVAWADDTGAPVAKNWQQFFDPQVKGARALYRQPWLTMEAALLGDGVAPKDLYPLDVERATKVLERIKPQVVNWWSAGADSAQLLRSREVDFLAIWNGRVNDVKASGEKVNYSFDGALLSHDCLIVPKGAANKDLAMKLIAQIMTPQSQAALATLIPYSPVNSQAYQEPVITEELAARLPTSPQNIDKVVSVSPEWWVSNQAAVRQRFALFLAH</sequence>
<comment type="caution">
    <text evidence="3">The sequence shown here is derived from an EMBL/GenBank/DDBJ whole genome shotgun (WGS) entry which is preliminary data.</text>
</comment>
<dbReference type="PANTHER" id="PTHR30222">
    <property type="entry name" value="SPERMIDINE/PUTRESCINE-BINDING PERIPLASMIC PROTEIN"/>
    <property type="match status" value="1"/>
</dbReference>
<dbReference type="Proteomes" id="UP000010448">
    <property type="component" value="Unassembled WGS sequence"/>
</dbReference>
<dbReference type="InterPro" id="IPR006059">
    <property type="entry name" value="SBP"/>
</dbReference>
<dbReference type="Pfam" id="PF13416">
    <property type="entry name" value="SBP_bac_8"/>
    <property type="match status" value="1"/>
</dbReference>
<evidence type="ECO:0000256" key="1">
    <source>
        <dbReference type="ARBA" id="ARBA00022729"/>
    </source>
</evidence>
<evidence type="ECO:0000256" key="2">
    <source>
        <dbReference type="SAM" id="SignalP"/>
    </source>
</evidence>
<evidence type="ECO:0000313" key="4">
    <source>
        <dbReference type="Proteomes" id="UP000010448"/>
    </source>
</evidence>
<dbReference type="SUPFAM" id="SSF53850">
    <property type="entry name" value="Periplasmic binding protein-like II"/>
    <property type="match status" value="1"/>
</dbReference>
<keyword evidence="4" id="KW-1185">Reference proteome</keyword>
<feature type="signal peptide" evidence="2">
    <location>
        <begin position="1"/>
        <end position="27"/>
    </location>
</feature>
<organism evidence="3 4">
    <name type="scientific">Pseudomonas bharatica CSV86</name>
    <dbReference type="NCBI Taxonomy" id="1005395"/>
    <lineage>
        <taxon>Bacteria</taxon>
        <taxon>Pseudomonadati</taxon>
        <taxon>Pseudomonadota</taxon>
        <taxon>Gammaproteobacteria</taxon>
        <taxon>Pseudomonadales</taxon>
        <taxon>Pseudomonadaceae</taxon>
        <taxon>Pseudomonas</taxon>
        <taxon>Pseudomonas bharatica</taxon>
    </lineage>
</organism>
<dbReference type="OrthoDB" id="9815444at2"/>
<dbReference type="EMBL" id="AMWJ02000002">
    <property type="protein sequence ID" value="NNJ16976.1"/>
    <property type="molecule type" value="Genomic_DNA"/>
</dbReference>